<sequence length="145" mass="16105">MKKKLVQMIDVAKTVSALSAEDGCWMENGSRSLDAVFRMPVFQEATATARKPVPIPVPPDVLFRWIERPRASGRTPRAPERRQIEARLSRNGQDAIKDACRIGYPSVERPFGIAQAERLPDSRGAAKAVGKDKSSKASKWITILF</sequence>
<evidence type="ECO:0000313" key="2">
    <source>
        <dbReference type="EMBL" id="WLS06120.1"/>
    </source>
</evidence>
<dbReference type="Proteomes" id="UP001225788">
    <property type="component" value="Plasmid unnamed1"/>
</dbReference>
<dbReference type="EMBL" id="CP132315">
    <property type="protein sequence ID" value="WLS06120.1"/>
    <property type="molecule type" value="Genomic_DNA"/>
</dbReference>
<geneLocation type="plasmid" evidence="2 3">
    <name>unnamed1</name>
</geneLocation>
<protein>
    <recommendedName>
        <fullName evidence="4">Transposase</fullName>
    </recommendedName>
</protein>
<feature type="region of interest" description="Disordered" evidence="1">
    <location>
        <begin position="71"/>
        <end position="90"/>
    </location>
</feature>
<accession>A0ABY9KDN8</accession>
<evidence type="ECO:0000256" key="1">
    <source>
        <dbReference type="SAM" id="MobiDB-lite"/>
    </source>
</evidence>
<evidence type="ECO:0000313" key="3">
    <source>
        <dbReference type="Proteomes" id="UP001225788"/>
    </source>
</evidence>
<reference evidence="2 3" key="1">
    <citation type="submission" date="2023-08" db="EMBL/GenBank/DDBJ databases">
        <title>Pathogen: clinical or host-associated sample.</title>
        <authorList>
            <person name="Hergert J."/>
            <person name="Casey R."/>
            <person name="Wagner J."/>
            <person name="Young E.L."/>
            <person name="Oakeson K.F."/>
        </authorList>
    </citation>
    <scope>NUCLEOTIDE SEQUENCE [LARGE SCALE GENOMIC DNA]</scope>
    <source>
        <strain evidence="2 3">UPHL-collab-2</strain>
        <plasmid evidence="2 3">unnamed1</plasmid>
    </source>
</reference>
<dbReference type="RefSeq" id="WP_306162480.1">
    <property type="nucleotide sequence ID" value="NZ_CP132315.1"/>
</dbReference>
<feature type="compositionally biased region" description="Basic and acidic residues" evidence="1">
    <location>
        <begin position="77"/>
        <end position="88"/>
    </location>
</feature>
<evidence type="ECO:0008006" key="4">
    <source>
        <dbReference type="Google" id="ProtNLM"/>
    </source>
</evidence>
<proteinExistence type="predicted"/>
<name>A0ABY9KDN8_9HYPH</name>
<organism evidence="2 3">
    <name type="scientific">Shinella oryzae</name>
    <dbReference type="NCBI Taxonomy" id="2871820"/>
    <lineage>
        <taxon>Bacteria</taxon>
        <taxon>Pseudomonadati</taxon>
        <taxon>Pseudomonadota</taxon>
        <taxon>Alphaproteobacteria</taxon>
        <taxon>Hyphomicrobiales</taxon>
        <taxon>Rhizobiaceae</taxon>
        <taxon>Shinella</taxon>
    </lineage>
</organism>
<keyword evidence="3" id="KW-1185">Reference proteome</keyword>
<keyword evidence="2" id="KW-0614">Plasmid</keyword>
<gene>
    <name evidence="2" type="ORF">Q9315_19915</name>
</gene>